<dbReference type="EMBL" id="CP013695">
    <property type="protein sequence ID" value="ALU31670.1"/>
    <property type="molecule type" value="Genomic_DNA"/>
</dbReference>
<dbReference type="InterPro" id="IPR020119">
    <property type="entry name" value="PsdUridine_synth_TruD_CS"/>
</dbReference>
<dbReference type="AlphaFoldDB" id="A0A0U3H1W4"/>
<dbReference type="PROSITE" id="PS01268">
    <property type="entry name" value="UPF0024"/>
    <property type="match status" value="1"/>
</dbReference>
<dbReference type="STRING" id="1435377.SUSAZ_03460"/>
<dbReference type="OrthoDB" id="1798at2157"/>
<dbReference type="CDD" id="cd02552">
    <property type="entry name" value="PseudoU_synth_TruD_like"/>
    <property type="match status" value="1"/>
</dbReference>
<evidence type="ECO:0000256" key="1">
    <source>
        <dbReference type="ARBA" id="ARBA00007953"/>
    </source>
</evidence>
<evidence type="ECO:0000256" key="2">
    <source>
        <dbReference type="ARBA" id="ARBA00022694"/>
    </source>
</evidence>
<dbReference type="InterPro" id="IPR020103">
    <property type="entry name" value="PsdUridine_synth_cat_dom_sf"/>
</dbReference>
<dbReference type="InterPro" id="IPR042214">
    <property type="entry name" value="TruD_catalytic"/>
</dbReference>
<gene>
    <name evidence="5" type="ORF">ATY89_02555</name>
    <name evidence="6" type="ORF">ATZ20_05585</name>
</gene>
<dbReference type="Pfam" id="PF01142">
    <property type="entry name" value="TruD"/>
    <property type="match status" value="2"/>
</dbReference>
<dbReference type="InterPro" id="IPR011760">
    <property type="entry name" value="PsdUridine_synth_TruD_insert"/>
</dbReference>
<comment type="similarity">
    <text evidence="1">Belongs to the pseudouridine synthase TruD family.</text>
</comment>
<dbReference type="PANTHER" id="PTHR13326:SF21">
    <property type="entry name" value="PSEUDOURIDYLATE SYNTHASE PUS7L"/>
    <property type="match status" value="1"/>
</dbReference>
<sequence length="373" mass="44028">MNYSDLDSFLGLEKYYIQEEWEPLQISINRPEGFKVIEEISETPVDEWKGESNGTYSAYLLTKKGIDHFSVISILKKLMKRKIHYLGIKDANAITQQIIYVNGIPPITSYKSEKFEIEFVGHFSRQLNHTGNRFEIELNTTNENELQKRLHKILTTKFLFAYIGYQRFGTRRPVTHIVGKYLLLKDWCQAVDWIVGHPFSTENENLIYARRAYEQKDFETSSQLFPRKFKDEINILKSLMNGDDCLTAIKKIVTPHTFFIEAYQSFLYNKYLSKIADRLRGKESEDLMIRIPSDLSNVSDDNLKEIIREENIENRSFNIKELRVRLRDFSRSPFMKLRNIKIKQNKISFSLDRGMYATIVLREISRYDPKSYT</sequence>
<evidence type="ECO:0000313" key="5">
    <source>
        <dbReference type="EMBL" id="ALU28944.1"/>
    </source>
</evidence>
<dbReference type="Gene3D" id="3.30.2350.20">
    <property type="entry name" value="TruD, catalytic domain"/>
    <property type="match status" value="1"/>
</dbReference>
<dbReference type="GeneID" id="14551285"/>
<dbReference type="EMBL" id="CP013694">
    <property type="protein sequence ID" value="ALU28944.1"/>
    <property type="molecule type" value="Genomic_DNA"/>
</dbReference>
<evidence type="ECO:0000259" key="4">
    <source>
        <dbReference type="PROSITE" id="PS50984"/>
    </source>
</evidence>
<dbReference type="GO" id="GO:0008033">
    <property type="term" value="P:tRNA processing"/>
    <property type="evidence" value="ECO:0007669"/>
    <property type="project" value="UniProtKB-KW"/>
</dbReference>
<dbReference type="SUPFAM" id="SSF55120">
    <property type="entry name" value="Pseudouridine synthase"/>
    <property type="match status" value="1"/>
</dbReference>
<dbReference type="GO" id="GO:0009982">
    <property type="term" value="F:pseudouridine synthase activity"/>
    <property type="evidence" value="ECO:0007669"/>
    <property type="project" value="InterPro"/>
</dbReference>
<evidence type="ECO:0000313" key="8">
    <source>
        <dbReference type="Proteomes" id="UP000065473"/>
    </source>
</evidence>
<dbReference type="PaxDb" id="1435377-SUSAZ_03460"/>
<dbReference type="OMA" id="YPHPLDY"/>
<dbReference type="Proteomes" id="UP000065473">
    <property type="component" value="Chromosome"/>
</dbReference>
<accession>A0A0U3H1W4</accession>
<dbReference type="GO" id="GO:0003723">
    <property type="term" value="F:RNA binding"/>
    <property type="evidence" value="ECO:0007669"/>
    <property type="project" value="InterPro"/>
</dbReference>
<keyword evidence="3" id="KW-0413">Isomerase</keyword>
<protein>
    <submittedName>
        <fullName evidence="5">Pseudouridine synthase</fullName>
    </submittedName>
</protein>
<dbReference type="Gene3D" id="1.10.1510.30">
    <property type="match status" value="1"/>
</dbReference>
<dbReference type="RefSeq" id="WP_011277644.1">
    <property type="nucleotide sequence ID" value="NZ_BHWZ01000001.1"/>
</dbReference>
<dbReference type="Proteomes" id="UP000060043">
    <property type="component" value="Chromosome"/>
</dbReference>
<evidence type="ECO:0000313" key="7">
    <source>
        <dbReference type="Proteomes" id="UP000060043"/>
    </source>
</evidence>
<dbReference type="PANTHER" id="PTHR13326">
    <property type="entry name" value="TRNA PSEUDOURIDINE SYNTHASE D"/>
    <property type="match status" value="1"/>
</dbReference>
<evidence type="ECO:0000256" key="3">
    <source>
        <dbReference type="ARBA" id="ARBA00023235"/>
    </source>
</evidence>
<proteinExistence type="inferred from homology"/>
<keyword evidence="2" id="KW-0819">tRNA processing</keyword>
<dbReference type="InterPro" id="IPR001656">
    <property type="entry name" value="PsdUridine_synth_TruD"/>
</dbReference>
<evidence type="ECO:0000313" key="6">
    <source>
        <dbReference type="EMBL" id="ALU31670.1"/>
    </source>
</evidence>
<name>A0A0U3H1W4_9CREN</name>
<dbReference type="PROSITE" id="PS50984">
    <property type="entry name" value="TRUD"/>
    <property type="match status" value="1"/>
</dbReference>
<organism evidence="5 8">
    <name type="scientific">Sulfolobus acidocaldarius</name>
    <dbReference type="NCBI Taxonomy" id="2285"/>
    <lineage>
        <taxon>Archaea</taxon>
        <taxon>Thermoproteota</taxon>
        <taxon>Thermoprotei</taxon>
        <taxon>Sulfolobales</taxon>
        <taxon>Sulfolobaceae</taxon>
        <taxon>Sulfolobus</taxon>
    </lineage>
</organism>
<feature type="domain" description="TRUD" evidence="4">
    <location>
        <begin position="158"/>
        <end position="373"/>
    </location>
</feature>
<dbReference type="GO" id="GO:0001522">
    <property type="term" value="P:pseudouridine synthesis"/>
    <property type="evidence" value="ECO:0007669"/>
    <property type="project" value="InterPro"/>
</dbReference>
<reference evidence="7 8" key="1">
    <citation type="submission" date="2015-12" db="EMBL/GenBank/DDBJ databases">
        <title>A stable core within a dynamic pangenome in Sulfolobus acidocaldarius.</title>
        <authorList>
            <person name="Anderson R."/>
            <person name="Kouris A."/>
            <person name="Seward C."/>
            <person name="Campbell K."/>
            <person name="Whitaker R."/>
        </authorList>
    </citation>
    <scope>NUCLEOTIDE SEQUENCE [LARGE SCALE GENOMIC DNA]</scope>
    <source>
        <strain evidence="5 8">GG12-C01-09</strain>
        <strain evidence="6 7">NG05B_CO5_07</strain>
    </source>
</reference>
<dbReference type="Gene3D" id="3.30.70.3160">
    <property type="match status" value="1"/>
</dbReference>